<dbReference type="PROSITE" id="PS51318">
    <property type="entry name" value="TAT"/>
    <property type="match status" value="1"/>
</dbReference>
<feature type="region of interest" description="Disordered" evidence="1">
    <location>
        <begin position="242"/>
        <end position="263"/>
    </location>
</feature>
<dbReference type="EMBL" id="VLJN01000020">
    <property type="protein sequence ID" value="TWG84926.1"/>
    <property type="molecule type" value="Genomic_DNA"/>
</dbReference>
<dbReference type="InterPro" id="IPR027056">
    <property type="entry name" value="Gluconate_2DH_su3"/>
</dbReference>
<evidence type="ECO:0000313" key="3">
    <source>
        <dbReference type="EMBL" id="TWG84926.1"/>
    </source>
</evidence>
<protein>
    <submittedName>
        <fullName evidence="3">Gluconate 2-dehydrogenase gamma chain</fullName>
    </submittedName>
</protein>
<organism evidence="3 4">
    <name type="scientific">Cupriavidus gilardii J11</name>
    <dbReference type="NCBI Taxonomy" id="936133"/>
    <lineage>
        <taxon>Bacteria</taxon>
        <taxon>Pseudomonadati</taxon>
        <taxon>Pseudomonadota</taxon>
        <taxon>Betaproteobacteria</taxon>
        <taxon>Burkholderiales</taxon>
        <taxon>Burkholderiaceae</taxon>
        <taxon>Cupriavidus</taxon>
    </lineage>
</organism>
<keyword evidence="4" id="KW-1185">Reference proteome</keyword>
<name>A0A562BIE4_9BURK</name>
<proteinExistence type="predicted"/>
<dbReference type="AlphaFoldDB" id="A0A562BIE4"/>
<dbReference type="Pfam" id="PF13618">
    <property type="entry name" value="Gluconate_2-dh3"/>
    <property type="match status" value="1"/>
</dbReference>
<reference evidence="3 4" key="1">
    <citation type="submission" date="2019-07" db="EMBL/GenBank/DDBJ databases">
        <title>Genome sequencing of lignin-degrading bacterial isolates.</title>
        <authorList>
            <person name="Gladden J."/>
        </authorList>
    </citation>
    <scope>NUCLEOTIDE SEQUENCE [LARGE SCALE GENOMIC DNA]</scope>
    <source>
        <strain evidence="3 4">J11</strain>
    </source>
</reference>
<dbReference type="InterPro" id="IPR006311">
    <property type="entry name" value="TAT_signal"/>
</dbReference>
<feature type="signal peptide" evidence="2">
    <location>
        <begin position="1"/>
        <end position="24"/>
    </location>
</feature>
<gene>
    <name evidence="3" type="ORF">L602_002700000180</name>
</gene>
<evidence type="ECO:0000256" key="2">
    <source>
        <dbReference type="SAM" id="SignalP"/>
    </source>
</evidence>
<keyword evidence="2" id="KW-0732">Signal</keyword>
<dbReference type="OrthoDB" id="8400810at2"/>
<evidence type="ECO:0000256" key="1">
    <source>
        <dbReference type="SAM" id="MobiDB-lite"/>
    </source>
</evidence>
<feature type="chain" id="PRO_5021758677" evidence="2">
    <location>
        <begin position="25"/>
        <end position="263"/>
    </location>
</feature>
<dbReference type="Proteomes" id="UP000318141">
    <property type="component" value="Unassembled WGS sequence"/>
</dbReference>
<sequence length="263" mass="27744">MAKPFTPKRRAFLKAIGAGLPASAGAVALVSDGVVSAQPKRAGGDAASGRDVSQFFNSRERITVDAVVARLIPNDELGPGAKEAGVTDFLDRQLAGPWGSGDNFYRQGPFRQGTPEQGYQLPLTPAEVFRTGLAKLDEASARQHGGKGFAQLSPSEQDALLTALQKGQLDMGALPGAVFFQMMLDGTMEGFFSDPMYGGNRDMVGWKLLGFPGIYASYSNDIERHNVAYVRPPMSIAKARASGHGQHGAMHGAPAAPAAGARR</sequence>
<evidence type="ECO:0000313" key="4">
    <source>
        <dbReference type="Proteomes" id="UP000318141"/>
    </source>
</evidence>
<comment type="caution">
    <text evidence="3">The sequence shown here is derived from an EMBL/GenBank/DDBJ whole genome shotgun (WGS) entry which is preliminary data.</text>
</comment>
<accession>A0A562BIE4</accession>